<evidence type="ECO:0000313" key="4">
    <source>
        <dbReference type="Proteomes" id="UP000004725"/>
    </source>
</evidence>
<dbReference type="AlphaFoldDB" id="A0A1C7DKA8"/>
<evidence type="ECO:0000313" key="3">
    <source>
        <dbReference type="EMBL" id="EIM06322.1"/>
    </source>
</evidence>
<dbReference type="Proteomes" id="UP000004725">
    <property type="component" value="Unassembled WGS sequence"/>
</dbReference>
<protein>
    <submittedName>
        <fullName evidence="3">Uncharacterized protein</fullName>
    </submittedName>
</protein>
<evidence type="ECO:0000256" key="1">
    <source>
        <dbReference type="SAM" id="Phobius"/>
    </source>
</evidence>
<dbReference type="eggNOG" id="ENOG50333PV">
    <property type="taxonomic scope" value="Bacteria"/>
</dbReference>
<dbReference type="EMBL" id="AJYB01000032">
    <property type="protein sequence ID" value="EIM06322.1"/>
    <property type="molecule type" value="Genomic_DNA"/>
</dbReference>
<accession>A0A1C7DKA8</accession>
<keyword evidence="1" id="KW-0812">Transmembrane</keyword>
<evidence type="ECO:0000313" key="2">
    <source>
        <dbReference type="EMBL" id="ANU11822.1"/>
    </source>
</evidence>
<sequence length="177" mass="20334">MTGIHKKKKRRFSVWPWLIVAAVLFLTIGSWLLRPHSPDAESLKTELQMIVVDQIGKKSNMNKERVNDISASRGFDGWNVELALNADKGFTMISTRQQMWQHAITILELISKTNQLDDISISWIYPVKNNQNDVEDKSVMSFSLDKATRDQLIWANLDPSILPNMTLDYLEHPVLNN</sequence>
<name>A0A1C7DKA8_9BACL</name>
<proteinExistence type="predicted"/>
<keyword evidence="1" id="KW-0472">Membrane</keyword>
<dbReference type="KEGG" id="pana:BBH88_16970"/>
<reference evidence="2" key="3">
    <citation type="submission" date="2016-10" db="EMBL/GenBank/DDBJ databases">
        <authorList>
            <person name="See-Too W.S."/>
        </authorList>
    </citation>
    <scope>NUCLEOTIDE SEQUENCE</scope>
    <source>
        <strain evidence="2">DSM 14505</strain>
    </source>
</reference>
<keyword evidence="1" id="KW-1133">Transmembrane helix</keyword>
<reference evidence="5" key="2">
    <citation type="submission" date="2016-07" db="EMBL/GenBank/DDBJ databases">
        <authorList>
            <person name="See-Too W.S."/>
        </authorList>
    </citation>
    <scope>NUCLEOTIDE SEQUENCE [LARGE SCALE GENOMIC DNA]</scope>
    <source>
        <strain evidence="5">DSM 14505</strain>
    </source>
</reference>
<reference evidence="3 4" key="1">
    <citation type="journal article" date="2012" name="J. Bacteriol.">
        <title>Genome Sequence of the Antarctic Psychrophile Bacterium Planococcus antarcticus DSM 14505.</title>
        <authorList>
            <person name="Margolles A."/>
            <person name="Gueimonde M."/>
            <person name="Sanchez B."/>
        </authorList>
    </citation>
    <scope>NUCLEOTIDE SEQUENCE [LARGE SCALE GENOMIC DNA]</scope>
    <source>
        <strain evidence="3 4">DSM 14505</strain>
    </source>
</reference>
<organism evidence="3 4">
    <name type="scientific">Planococcus antarcticus DSM 14505</name>
    <dbReference type="NCBI Taxonomy" id="1185653"/>
    <lineage>
        <taxon>Bacteria</taxon>
        <taxon>Bacillati</taxon>
        <taxon>Bacillota</taxon>
        <taxon>Bacilli</taxon>
        <taxon>Bacillales</taxon>
        <taxon>Caryophanaceae</taxon>
        <taxon>Planococcus</taxon>
    </lineage>
</organism>
<gene>
    <name evidence="3" type="ORF">A1A1_11327</name>
    <name evidence="2" type="ORF">BBH88_16970</name>
</gene>
<feature type="transmembrane region" description="Helical" evidence="1">
    <location>
        <begin position="12"/>
        <end position="33"/>
    </location>
</feature>
<dbReference type="Proteomes" id="UP000092661">
    <property type="component" value="Chromosome"/>
</dbReference>
<evidence type="ECO:0000313" key="5">
    <source>
        <dbReference type="Proteomes" id="UP000092661"/>
    </source>
</evidence>
<keyword evidence="5" id="KW-1185">Reference proteome</keyword>
<dbReference type="EMBL" id="CP016534">
    <property type="protein sequence ID" value="ANU11822.1"/>
    <property type="molecule type" value="Genomic_DNA"/>
</dbReference>